<dbReference type="GeneID" id="93222808"/>
<dbReference type="Proteomes" id="UP000516696">
    <property type="component" value="Chromosome"/>
</dbReference>
<dbReference type="InterPro" id="IPR012550">
    <property type="entry name" value="DUF1706"/>
</dbReference>
<reference evidence="1 5" key="2">
    <citation type="submission" date="2019-04" db="EMBL/GenBank/DDBJ databases">
        <title>Step-wise assembly of the neonatal virome modulated by breast feeding.</title>
        <authorList>
            <person name="Liang G."/>
            <person name="Bushman F."/>
        </authorList>
    </citation>
    <scope>NUCLEOTIDE SEQUENCE [LARGE SCALE GENOMIC DNA]</scope>
    <source>
        <strain evidence="1 5">E3404</strain>
    </source>
</reference>
<dbReference type="Pfam" id="PF08020">
    <property type="entry name" value="DUF1706"/>
    <property type="match status" value="1"/>
</dbReference>
<gene>
    <name evidence="2" type="ORF">EGM181_17220</name>
    <name evidence="1" type="ORF">GTI89_15135</name>
    <name evidence="3" type="ORF">NCTC12360_02003</name>
</gene>
<dbReference type="PANTHER" id="PTHR40658:SF3">
    <property type="entry name" value="CLBS_DFSB FAMILY FOUR-HELIX BUNDLE PROTEIN"/>
    <property type="match status" value="1"/>
</dbReference>
<keyword evidence="4" id="KW-1185">Reference proteome</keyword>
<dbReference type="Gene3D" id="1.20.120.450">
    <property type="entry name" value="dinb family like domain"/>
    <property type="match status" value="1"/>
</dbReference>
<evidence type="ECO:0000313" key="2">
    <source>
        <dbReference type="EMBL" id="QOG28887.1"/>
    </source>
</evidence>
<reference evidence="3 4" key="1">
    <citation type="submission" date="2018-06" db="EMBL/GenBank/DDBJ databases">
        <authorList>
            <consortium name="Pathogen Informatics"/>
            <person name="Doyle S."/>
        </authorList>
    </citation>
    <scope>NUCLEOTIDE SEQUENCE [LARGE SCALE GENOMIC DNA]</scope>
    <source>
        <strain evidence="3 4">NCTC12360</strain>
    </source>
</reference>
<proteinExistence type="predicted"/>
<dbReference type="PANTHER" id="PTHR40658">
    <property type="match status" value="1"/>
</dbReference>
<name>A0A366UAN3_ENTGA</name>
<dbReference type="EMBL" id="CP050485">
    <property type="protein sequence ID" value="QOG28887.1"/>
    <property type="molecule type" value="Genomic_DNA"/>
</dbReference>
<dbReference type="Proteomes" id="UP000439965">
    <property type="component" value="Unassembled WGS sequence"/>
</dbReference>
<evidence type="ECO:0000313" key="1">
    <source>
        <dbReference type="EMBL" id="MXS27393.1"/>
    </source>
</evidence>
<protein>
    <submittedName>
        <fullName evidence="1">ClbS/DfsB family four-helix bundle protein</fullName>
    </submittedName>
    <submittedName>
        <fullName evidence="3">DUF1706 family protein</fullName>
    </submittedName>
</protein>
<dbReference type="AlphaFoldDB" id="A0A366UAN3"/>
<organism evidence="1 5">
    <name type="scientific">Enterococcus gallinarum</name>
    <dbReference type="NCBI Taxonomy" id="1353"/>
    <lineage>
        <taxon>Bacteria</taxon>
        <taxon>Bacillati</taxon>
        <taxon>Bacillota</taxon>
        <taxon>Bacilli</taxon>
        <taxon>Lactobacillales</taxon>
        <taxon>Enterococcaceae</taxon>
        <taxon>Enterococcus</taxon>
    </lineage>
</organism>
<sequence>MRQYQTKAELIQTIQDTFQKYITEFEEIPEEWRHQHHDEVDKSPSENLSYQLGWLHLLLDWEAQEKNGVAVQTPAAGYKWNQLGALYDQFYQRYGQLSLKEQQQQLTQLVEELCQWISTLSDTELFEPGQRKWATTKAQWPLYKWIHINSVAPFTNFRTKIRKWKRLVMA</sequence>
<dbReference type="PIRSF" id="PIRSF031551">
    <property type="entry name" value="DUF1706"/>
    <property type="match status" value="1"/>
</dbReference>
<dbReference type="Proteomes" id="UP000254807">
    <property type="component" value="Unassembled WGS sequence"/>
</dbReference>
<accession>A0A366UAN3</accession>
<dbReference type="EMBL" id="WVTI01000021">
    <property type="protein sequence ID" value="MXS27393.1"/>
    <property type="molecule type" value="Genomic_DNA"/>
</dbReference>
<evidence type="ECO:0000313" key="5">
    <source>
        <dbReference type="Proteomes" id="UP000439965"/>
    </source>
</evidence>
<dbReference type="EMBL" id="UFYW01000001">
    <property type="protein sequence ID" value="STD83536.1"/>
    <property type="molecule type" value="Genomic_DNA"/>
</dbReference>
<evidence type="ECO:0000313" key="4">
    <source>
        <dbReference type="Proteomes" id="UP000254807"/>
    </source>
</evidence>
<evidence type="ECO:0000313" key="6">
    <source>
        <dbReference type="Proteomes" id="UP000516696"/>
    </source>
</evidence>
<evidence type="ECO:0000313" key="3">
    <source>
        <dbReference type="EMBL" id="STD83536.1"/>
    </source>
</evidence>
<dbReference type="OrthoDB" id="9786621at2"/>
<dbReference type="RefSeq" id="WP_003128966.1">
    <property type="nucleotide sequence ID" value="NZ_BSYC01000001.1"/>
</dbReference>
<reference evidence="2 6" key="3">
    <citation type="submission" date="2020-03" db="EMBL/GenBank/DDBJ databases">
        <title>Characterization of ganglioside-mimicking enterococci.</title>
        <authorList>
            <person name="Patry R.T."/>
            <person name="Nothaft H."/>
            <person name="Bridger R."/>
            <person name="Shajahan A."/>
            <person name="Huynh S."/>
            <person name="Sanchez S."/>
            <person name="Azadi P."/>
            <person name="Cooper K."/>
            <person name="Miller W.G."/>
            <person name="Parker C.T."/>
            <person name="Wells L."/>
            <person name="Szymanski C.M."/>
        </authorList>
    </citation>
    <scope>NUCLEOTIDE SEQUENCE [LARGE SCALE GENOMIC DNA]</scope>
    <source>
        <strain evidence="2 6">EGM181</strain>
    </source>
</reference>
<dbReference type="InterPro" id="IPR034660">
    <property type="entry name" value="DinB/YfiT-like"/>
</dbReference>